<dbReference type="Gene3D" id="3.40.50.300">
    <property type="entry name" value="P-loop containing nucleotide triphosphate hydrolases"/>
    <property type="match status" value="1"/>
</dbReference>
<dbReference type="Proteomes" id="UP000463470">
    <property type="component" value="Unassembled WGS sequence"/>
</dbReference>
<dbReference type="GO" id="GO:0005524">
    <property type="term" value="F:ATP binding"/>
    <property type="evidence" value="ECO:0007669"/>
    <property type="project" value="UniProtKB-KW"/>
</dbReference>
<dbReference type="GO" id="GO:0043190">
    <property type="term" value="C:ATP-binding cassette (ABC) transporter complex"/>
    <property type="evidence" value="ECO:0007669"/>
    <property type="project" value="TreeGrafter"/>
</dbReference>
<dbReference type="InterPro" id="IPR017871">
    <property type="entry name" value="ABC_transporter-like_CS"/>
</dbReference>
<dbReference type="GO" id="GO:0016887">
    <property type="term" value="F:ATP hydrolysis activity"/>
    <property type="evidence" value="ECO:0007669"/>
    <property type="project" value="InterPro"/>
</dbReference>
<dbReference type="InterPro" id="IPR003439">
    <property type="entry name" value="ABC_transporter-like_ATP-bd"/>
</dbReference>
<dbReference type="PROSITE" id="PS00211">
    <property type="entry name" value="ABC_TRANSPORTER_1"/>
    <property type="match status" value="1"/>
</dbReference>
<dbReference type="PANTHER" id="PTHR43553:SF24">
    <property type="entry name" value="ENERGY-COUPLING FACTOR TRANSPORTER ATP-BINDING PROTEIN ECFA1"/>
    <property type="match status" value="1"/>
</dbReference>
<name>A0A845L311_9FIRM</name>
<comment type="similarity">
    <text evidence="2">Belongs to the ABC transporter superfamily.</text>
</comment>
<organism evidence="10 11">
    <name type="scientific">Heliomicrobium undosum</name>
    <dbReference type="NCBI Taxonomy" id="121734"/>
    <lineage>
        <taxon>Bacteria</taxon>
        <taxon>Bacillati</taxon>
        <taxon>Bacillota</taxon>
        <taxon>Clostridia</taxon>
        <taxon>Eubacteriales</taxon>
        <taxon>Heliobacteriaceae</taxon>
        <taxon>Heliomicrobium</taxon>
    </lineage>
</organism>
<evidence type="ECO:0000256" key="5">
    <source>
        <dbReference type="ARBA" id="ARBA00022741"/>
    </source>
</evidence>
<reference evidence="10 11" key="1">
    <citation type="submission" date="2020-01" db="EMBL/GenBank/DDBJ databases">
        <title>Whole-genome sequence of Heliobacterium undosum DSM 13378.</title>
        <authorList>
            <person name="Kyndt J.A."/>
            <person name="Meyer T.E."/>
        </authorList>
    </citation>
    <scope>NUCLEOTIDE SEQUENCE [LARGE SCALE GENOMIC DNA]</scope>
    <source>
        <strain evidence="10 11">DSM 13378</strain>
    </source>
</reference>
<proteinExistence type="inferred from homology"/>
<feature type="domain" description="ABC transporter" evidence="9">
    <location>
        <begin position="6"/>
        <end position="236"/>
    </location>
</feature>
<dbReference type="FunFam" id="3.40.50.300:FF:000224">
    <property type="entry name" value="Energy-coupling factor transporter ATP-binding protein EcfA"/>
    <property type="match status" value="1"/>
</dbReference>
<dbReference type="PROSITE" id="PS50893">
    <property type="entry name" value="ABC_TRANSPORTER_2"/>
    <property type="match status" value="1"/>
</dbReference>
<comment type="subcellular location">
    <subcellularLocation>
        <location evidence="1">Cell membrane</location>
        <topology evidence="1">Peripheral membrane protein</topology>
    </subcellularLocation>
</comment>
<evidence type="ECO:0000256" key="1">
    <source>
        <dbReference type="ARBA" id="ARBA00004202"/>
    </source>
</evidence>
<evidence type="ECO:0000256" key="8">
    <source>
        <dbReference type="ARBA" id="ARBA00023136"/>
    </source>
</evidence>
<dbReference type="OrthoDB" id="9784332at2"/>
<sequence>MNGGKLEVKDLHYTYPDGHQAIKGLSFHIHPGESVAVIGGNGAGKTTLLLLLMGLLWPTRGEIVVEDMAVTKKTLPLIRQRMGMVFQDPDDQLFMTTVYDDVAFGPRNSKLDETEVEKRVEAALAAVGIAHLKDRAPFKLSGGEKRAAAIASVLSMGPRILVMDEPTAALDPKSRRRFMDLLGSFPHTKIITSHDLDMVYERCDRTIVVQNGQIIADGPTKTLLLDAKLMEESGLELPLAAQGCPVCGRRA</sequence>
<accession>A0A845L311</accession>
<keyword evidence="3" id="KW-0813">Transport</keyword>
<dbReference type="Pfam" id="PF00005">
    <property type="entry name" value="ABC_tran"/>
    <property type="match status" value="1"/>
</dbReference>
<keyword evidence="7" id="KW-1278">Translocase</keyword>
<evidence type="ECO:0000256" key="2">
    <source>
        <dbReference type="ARBA" id="ARBA00005417"/>
    </source>
</evidence>
<keyword evidence="6 10" id="KW-0067">ATP-binding</keyword>
<dbReference type="SMART" id="SM00382">
    <property type="entry name" value="AAA"/>
    <property type="match status" value="1"/>
</dbReference>
<dbReference type="RefSeq" id="WP_161259523.1">
    <property type="nucleotide sequence ID" value="NZ_WXEY01000023.1"/>
</dbReference>
<comment type="caution">
    <text evidence="10">The sequence shown here is derived from an EMBL/GenBank/DDBJ whole genome shotgun (WGS) entry which is preliminary data.</text>
</comment>
<dbReference type="InterPro" id="IPR027417">
    <property type="entry name" value="P-loop_NTPase"/>
</dbReference>
<evidence type="ECO:0000256" key="6">
    <source>
        <dbReference type="ARBA" id="ARBA00022840"/>
    </source>
</evidence>
<protein>
    <submittedName>
        <fullName evidence="10">ATP-binding cassette domain-containing protein</fullName>
    </submittedName>
</protein>
<dbReference type="AlphaFoldDB" id="A0A845L311"/>
<evidence type="ECO:0000256" key="7">
    <source>
        <dbReference type="ARBA" id="ARBA00022967"/>
    </source>
</evidence>
<dbReference type="CDD" id="cd03225">
    <property type="entry name" value="ABC_cobalt_CbiO_domain1"/>
    <property type="match status" value="1"/>
</dbReference>
<gene>
    <name evidence="10" type="ORF">GTO91_14890</name>
</gene>
<keyword evidence="4" id="KW-1003">Cell membrane</keyword>
<dbReference type="EMBL" id="WXEY01000023">
    <property type="protein sequence ID" value="MZP31002.1"/>
    <property type="molecule type" value="Genomic_DNA"/>
</dbReference>
<dbReference type="SUPFAM" id="SSF52540">
    <property type="entry name" value="P-loop containing nucleoside triphosphate hydrolases"/>
    <property type="match status" value="1"/>
</dbReference>
<evidence type="ECO:0000313" key="10">
    <source>
        <dbReference type="EMBL" id="MZP31002.1"/>
    </source>
</evidence>
<dbReference type="InterPro" id="IPR003593">
    <property type="entry name" value="AAA+_ATPase"/>
</dbReference>
<evidence type="ECO:0000313" key="11">
    <source>
        <dbReference type="Proteomes" id="UP000463470"/>
    </source>
</evidence>
<evidence type="ECO:0000256" key="4">
    <source>
        <dbReference type="ARBA" id="ARBA00022475"/>
    </source>
</evidence>
<evidence type="ECO:0000256" key="3">
    <source>
        <dbReference type="ARBA" id="ARBA00022448"/>
    </source>
</evidence>
<dbReference type="PANTHER" id="PTHR43553">
    <property type="entry name" value="HEAVY METAL TRANSPORTER"/>
    <property type="match status" value="1"/>
</dbReference>
<evidence type="ECO:0000259" key="9">
    <source>
        <dbReference type="PROSITE" id="PS50893"/>
    </source>
</evidence>
<dbReference type="InterPro" id="IPR050095">
    <property type="entry name" value="ECF_ABC_transporter_ATP-bd"/>
</dbReference>
<keyword evidence="11" id="KW-1185">Reference proteome</keyword>
<dbReference type="GO" id="GO:0042626">
    <property type="term" value="F:ATPase-coupled transmembrane transporter activity"/>
    <property type="evidence" value="ECO:0007669"/>
    <property type="project" value="TreeGrafter"/>
</dbReference>
<keyword evidence="5" id="KW-0547">Nucleotide-binding</keyword>
<keyword evidence="8" id="KW-0472">Membrane</keyword>
<dbReference type="InterPro" id="IPR015856">
    <property type="entry name" value="ABC_transpr_CbiO/EcfA_su"/>
</dbReference>